<dbReference type="SUPFAM" id="SSF52833">
    <property type="entry name" value="Thioredoxin-like"/>
    <property type="match status" value="1"/>
</dbReference>
<accession>A0A0J7IIG5</accession>
<evidence type="ECO:0000313" key="1">
    <source>
        <dbReference type="EMBL" id="KMQ65784.1"/>
    </source>
</evidence>
<keyword evidence="2" id="KW-1185">Reference proteome</keyword>
<dbReference type="Gene3D" id="3.40.30.10">
    <property type="entry name" value="Glutaredoxin"/>
    <property type="match status" value="1"/>
</dbReference>
<comment type="caution">
    <text evidence="1">The sequence shown here is derived from an EMBL/GenBank/DDBJ whole genome shotgun (WGS) entry which is preliminary data.</text>
</comment>
<protein>
    <submittedName>
        <fullName evidence="1">Thioredoxin</fullName>
    </submittedName>
</protein>
<organism evidence="1 2">
    <name type="scientific">Chryseobacterium angstadtii</name>
    <dbReference type="NCBI Taxonomy" id="558151"/>
    <lineage>
        <taxon>Bacteria</taxon>
        <taxon>Pseudomonadati</taxon>
        <taxon>Bacteroidota</taxon>
        <taxon>Flavobacteriia</taxon>
        <taxon>Flavobacteriales</taxon>
        <taxon>Weeksellaceae</taxon>
        <taxon>Chryseobacterium group</taxon>
        <taxon>Chryseobacterium</taxon>
    </lineage>
</organism>
<dbReference type="PATRIC" id="fig|558151.6.peg.1679"/>
<proteinExistence type="predicted"/>
<dbReference type="EMBL" id="LFND01000002">
    <property type="protein sequence ID" value="KMQ65784.1"/>
    <property type="molecule type" value="Genomic_DNA"/>
</dbReference>
<dbReference type="OrthoDB" id="6120799at2"/>
<gene>
    <name evidence="1" type="ORF">ACM46_07980</name>
</gene>
<evidence type="ECO:0000313" key="2">
    <source>
        <dbReference type="Proteomes" id="UP000036261"/>
    </source>
</evidence>
<sequence length="187" mass="22124">MKNYWDQAISFEEYIRIGKERLEHPSNPQEIDYKQYYELGLQRMERTLKKYVPDEEQVKELANKNFDGKILIISEAWCGDASATVPALVTFFKEHNEVKIFLRDSDKSLINQFMTNGTESIPKVIILDKDFNVKNSWGPRPKYGYELLMKYKADPETYPKDQFYNDLQLYYAKNRGKDAVQEILELL</sequence>
<name>A0A0J7IIG5_9FLAO</name>
<dbReference type="Proteomes" id="UP000036261">
    <property type="component" value="Unassembled WGS sequence"/>
</dbReference>
<reference evidence="1 2" key="1">
    <citation type="journal article" date="2013" name="Int. J. Syst. Evol. Microbiol.">
        <title>Chryseobacterium angstadtii sp. nov., isolated from a newt tank.</title>
        <authorList>
            <person name="Kirk K.E."/>
            <person name="Hoffman J.A."/>
            <person name="Smith K.A."/>
            <person name="Strahan B.L."/>
            <person name="Failor K.C."/>
            <person name="Krebs J.E."/>
            <person name="Gale A.N."/>
            <person name="Do T.D."/>
            <person name="Sontag T.C."/>
            <person name="Batties A.M."/>
            <person name="Mistiszyn K."/>
            <person name="Newman J.D."/>
        </authorList>
    </citation>
    <scope>NUCLEOTIDE SEQUENCE [LARGE SCALE GENOMIC DNA]</scope>
    <source>
        <strain evidence="1 2">KM</strain>
    </source>
</reference>
<dbReference type="InterPro" id="IPR036249">
    <property type="entry name" value="Thioredoxin-like_sf"/>
</dbReference>
<dbReference type="AlphaFoldDB" id="A0A0J7IIG5"/>
<dbReference type="RefSeq" id="WP_048506087.1">
    <property type="nucleotide sequence ID" value="NZ_LFND01000002.1"/>
</dbReference>
<dbReference type="STRING" id="558151.ACM46_07980"/>
<dbReference type="Pfam" id="PF14595">
    <property type="entry name" value="Thioredoxin_9"/>
    <property type="match status" value="1"/>
</dbReference>